<evidence type="ECO:0000259" key="2">
    <source>
        <dbReference type="Pfam" id="PF20037"/>
    </source>
</evidence>
<evidence type="ECO:0000313" key="3">
    <source>
        <dbReference type="EMBL" id="SAL00299.1"/>
    </source>
</evidence>
<dbReference type="OrthoDB" id="7859745at2"/>
<evidence type="ECO:0000256" key="1">
    <source>
        <dbReference type="SAM" id="Phobius"/>
    </source>
</evidence>
<keyword evidence="1" id="KW-1133">Transmembrane helix</keyword>
<dbReference type="InterPro" id="IPR045515">
    <property type="entry name" value="DUF6440"/>
</dbReference>
<dbReference type="Pfam" id="PF20037">
    <property type="entry name" value="DUF6440"/>
    <property type="match status" value="1"/>
</dbReference>
<comment type="caution">
    <text evidence="3">The sequence shown here is derived from an EMBL/GenBank/DDBJ whole genome shotgun (WGS) entry which is preliminary data.</text>
</comment>
<organism evidence="3 4">
    <name type="scientific">Caballeronia calidae</name>
    <dbReference type="NCBI Taxonomy" id="1777139"/>
    <lineage>
        <taxon>Bacteria</taxon>
        <taxon>Pseudomonadati</taxon>
        <taxon>Pseudomonadota</taxon>
        <taxon>Betaproteobacteria</taxon>
        <taxon>Burkholderiales</taxon>
        <taxon>Burkholderiaceae</taxon>
        <taxon>Caballeronia</taxon>
    </lineage>
</organism>
<keyword evidence="1" id="KW-0812">Transmembrane</keyword>
<evidence type="ECO:0000313" key="4">
    <source>
        <dbReference type="Proteomes" id="UP000071859"/>
    </source>
</evidence>
<gene>
    <name evidence="3" type="ORF">AWB78_05926</name>
</gene>
<dbReference type="AlphaFoldDB" id="A0A158E097"/>
<feature type="domain" description="DUF6440" evidence="2">
    <location>
        <begin position="45"/>
        <end position="78"/>
    </location>
</feature>
<sequence length="82" mass="9186">MLKGSLAMMLASIALMFSMLYVAGVFDSPRKGPKVFEELKVKNDDWVHIYRDVETGCQYIRVRDGVTPRLTADGKVMCGLSK</sequence>
<protein>
    <recommendedName>
        <fullName evidence="2">DUF6440 domain-containing protein</fullName>
    </recommendedName>
</protein>
<reference evidence="3" key="1">
    <citation type="submission" date="2016-01" db="EMBL/GenBank/DDBJ databases">
        <authorList>
            <person name="Peeters C."/>
        </authorList>
    </citation>
    <scope>NUCLEOTIDE SEQUENCE</scope>
    <source>
        <strain evidence="3">LMG 29321</strain>
    </source>
</reference>
<dbReference type="EMBL" id="FCOX02000041">
    <property type="protein sequence ID" value="SAL00299.1"/>
    <property type="molecule type" value="Genomic_DNA"/>
</dbReference>
<feature type="transmembrane region" description="Helical" evidence="1">
    <location>
        <begin position="6"/>
        <end position="26"/>
    </location>
</feature>
<name>A0A158E097_9BURK</name>
<accession>A0A158E097</accession>
<keyword evidence="1" id="KW-0472">Membrane</keyword>
<dbReference type="Proteomes" id="UP000071859">
    <property type="component" value="Unassembled WGS sequence"/>
</dbReference>
<dbReference type="RefSeq" id="WP_062609791.1">
    <property type="nucleotide sequence ID" value="NZ_FCOX02000041.1"/>
</dbReference>
<keyword evidence="4" id="KW-1185">Reference proteome</keyword>
<proteinExistence type="predicted"/>